<evidence type="ECO:0000313" key="2">
    <source>
        <dbReference type="EMBL" id="MCW1925694.1"/>
    </source>
</evidence>
<organism evidence="2 3">
    <name type="scientific">Luteolibacter arcticus</name>
    <dbReference type="NCBI Taxonomy" id="1581411"/>
    <lineage>
        <taxon>Bacteria</taxon>
        <taxon>Pseudomonadati</taxon>
        <taxon>Verrucomicrobiota</taxon>
        <taxon>Verrucomicrobiia</taxon>
        <taxon>Verrucomicrobiales</taxon>
        <taxon>Verrucomicrobiaceae</taxon>
        <taxon>Luteolibacter</taxon>
    </lineage>
</organism>
<keyword evidence="3" id="KW-1185">Reference proteome</keyword>
<accession>A0ABT3GQ98</accession>
<comment type="caution">
    <text evidence="2">The sequence shown here is derived from an EMBL/GenBank/DDBJ whole genome shotgun (WGS) entry which is preliminary data.</text>
</comment>
<gene>
    <name evidence="2" type="ORF">OKA05_24260</name>
</gene>
<evidence type="ECO:0000256" key="1">
    <source>
        <dbReference type="SAM" id="SignalP"/>
    </source>
</evidence>
<dbReference type="RefSeq" id="WP_264489801.1">
    <property type="nucleotide sequence ID" value="NZ_JAPDDT010000016.1"/>
</dbReference>
<sequence length="243" mass="25786">MNRRHALAAVAALTLSSSLRAAGEDVLDPESWPRSCKVGGAEIAIYMPQILEWSEFRHLKANAAIGVKLEGSAEASYGAAAIEADTITDFDRGSVSIGKRTVSGFRFPEMDAATAAQAEALVRSVLAPDSSMELPLDAMTAAVDRADASTADTPVSLEPPPTFFSDSPAVLVVFIGEPKLEPVKGDDPSLMFAANTNWDLLVEGTDYYLLAGSQWLVTKDLSKGPWTLAAGIPDSFKRLPDDG</sequence>
<name>A0ABT3GQ98_9BACT</name>
<evidence type="ECO:0000313" key="3">
    <source>
        <dbReference type="Proteomes" id="UP001320876"/>
    </source>
</evidence>
<dbReference type="Proteomes" id="UP001320876">
    <property type="component" value="Unassembled WGS sequence"/>
</dbReference>
<keyword evidence="1" id="KW-0732">Signal</keyword>
<proteinExistence type="predicted"/>
<reference evidence="2 3" key="1">
    <citation type="submission" date="2022-10" db="EMBL/GenBank/DDBJ databases">
        <title>Luteolibacter arcticus strain CCTCC AB 2014275, whole genome shotgun sequencing project.</title>
        <authorList>
            <person name="Zhao G."/>
            <person name="Shen L."/>
        </authorList>
    </citation>
    <scope>NUCLEOTIDE SEQUENCE [LARGE SCALE GENOMIC DNA]</scope>
    <source>
        <strain evidence="2 3">CCTCC AB 2014275</strain>
    </source>
</reference>
<feature type="signal peptide" evidence="1">
    <location>
        <begin position="1"/>
        <end position="21"/>
    </location>
</feature>
<protein>
    <submittedName>
        <fullName evidence="2">Uncharacterized protein</fullName>
    </submittedName>
</protein>
<feature type="chain" id="PRO_5047530068" evidence="1">
    <location>
        <begin position="22"/>
        <end position="243"/>
    </location>
</feature>
<dbReference type="EMBL" id="JAPDDT010000016">
    <property type="protein sequence ID" value="MCW1925694.1"/>
    <property type="molecule type" value="Genomic_DNA"/>
</dbReference>